<dbReference type="GO" id="GO:0005886">
    <property type="term" value="C:plasma membrane"/>
    <property type="evidence" value="ECO:0007669"/>
    <property type="project" value="TreeGrafter"/>
</dbReference>
<dbReference type="Pfam" id="PF02771">
    <property type="entry name" value="Acyl-CoA_dh_N"/>
    <property type="match status" value="1"/>
</dbReference>
<feature type="non-terminal residue" evidence="3">
    <location>
        <position position="69"/>
    </location>
</feature>
<dbReference type="Gene3D" id="1.10.540.10">
    <property type="entry name" value="Acyl-CoA dehydrogenase/oxidase, N-terminal domain"/>
    <property type="match status" value="1"/>
</dbReference>
<dbReference type="PANTHER" id="PTHR43292">
    <property type="entry name" value="ACYL-COA DEHYDROGENASE"/>
    <property type="match status" value="1"/>
</dbReference>
<dbReference type="PANTHER" id="PTHR43292:SF4">
    <property type="entry name" value="ACYL-COA DEHYDROGENASE FADE34"/>
    <property type="match status" value="1"/>
</dbReference>
<dbReference type="AlphaFoldDB" id="A0A381NXY7"/>
<gene>
    <name evidence="3" type="ORF">METZ01_LOCUS12349</name>
</gene>
<dbReference type="InterPro" id="IPR013786">
    <property type="entry name" value="AcylCoA_DH/ox_N"/>
</dbReference>
<dbReference type="EMBL" id="UINC01000682">
    <property type="protein sequence ID" value="SUZ59495.1"/>
    <property type="molecule type" value="Genomic_DNA"/>
</dbReference>
<dbReference type="GO" id="GO:0050660">
    <property type="term" value="F:flavin adenine dinucleotide binding"/>
    <property type="evidence" value="ECO:0007669"/>
    <property type="project" value="InterPro"/>
</dbReference>
<reference evidence="3" key="1">
    <citation type="submission" date="2018-05" db="EMBL/GenBank/DDBJ databases">
        <authorList>
            <person name="Lanie J.A."/>
            <person name="Ng W.-L."/>
            <person name="Kazmierczak K.M."/>
            <person name="Andrzejewski T.M."/>
            <person name="Davidsen T.M."/>
            <person name="Wayne K.J."/>
            <person name="Tettelin H."/>
            <person name="Glass J.I."/>
            <person name="Rusch D."/>
            <person name="Podicherti R."/>
            <person name="Tsui H.-C.T."/>
            <person name="Winkler M.E."/>
        </authorList>
    </citation>
    <scope>NUCLEOTIDE SEQUENCE</scope>
</reference>
<dbReference type="InterPro" id="IPR037069">
    <property type="entry name" value="AcylCoA_DH/ox_N_sf"/>
</dbReference>
<dbReference type="InterPro" id="IPR052161">
    <property type="entry name" value="Mycobact_Acyl-CoA_DH"/>
</dbReference>
<dbReference type="GO" id="GO:0016627">
    <property type="term" value="F:oxidoreductase activity, acting on the CH-CH group of donors"/>
    <property type="evidence" value="ECO:0007669"/>
    <property type="project" value="InterPro"/>
</dbReference>
<sequence>MDIVKDVIINDEFAKANVPSGTGGQGIDFLVPTLLEMGTEEQKQRYIKAALNLDEIWCQGYSEPNAGSD</sequence>
<feature type="domain" description="Acyl-CoA dehydrogenase/oxidase N-terminal" evidence="2">
    <location>
        <begin position="1"/>
        <end position="50"/>
    </location>
</feature>
<proteinExistence type="predicted"/>
<dbReference type="SUPFAM" id="SSF56645">
    <property type="entry name" value="Acyl-CoA dehydrogenase NM domain-like"/>
    <property type="match status" value="1"/>
</dbReference>
<evidence type="ECO:0000256" key="1">
    <source>
        <dbReference type="ARBA" id="ARBA00023002"/>
    </source>
</evidence>
<evidence type="ECO:0000259" key="2">
    <source>
        <dbReference type="Pfam" id="PF02771"/>
    </source>
</evidence>
<dbReference type="InterPro" id="IPR009100">
    <property type="entry name" value="AcylCoA_DH/oxidase_NM_dom_sf"/>
</dbReference>
<organism evidence="3">
    <name type="scientific">marine metagenome</name>
    <dbReference type="NCBI Taxonomy" id="408172"/>
    <lineage>
        <taxon>unclassified sequences</taxon>
        <taxon>metagenomes</taxon>
        <taxon>ecological metagenomes</taxon>
    </lineage>
</organism>
<protein>
    <recommendedName>
        <fullName evidence="2">Acyl-CoA dehydrogenase/oxidase N-terminal domain-containing protein</fullName>
    </recommendedName>
</protein>
<name>A0A381NXY7_9ZZZZ</name>
<accession>A0A381NXY7</accession>
<evidence type="ECO:0000313" key="3">
    <source>
        <dbReference type="EMBL" id="SUZ59495.1"/>
    </source>
</evidence>
<keyword evidence="1" id="KW-0560">Oxidoreductase</keyword>